<proteinExistence type="predicted"/>
<sequence>MMFDKILSFARSSQLLVCETDGFSLRGAVVKRFGTRIEVLHRATINQVDMADAVMDLTETLKADGWQGGGSAVLLSPAVLSTLVELPVNPKKPRSLPQMMALVQGEAEAVLLQHLARWSLGHLLVSRGYMTEEQVEAVMDLQQGKPNPAGGLEILDKFSFRRFGELAEELGYIKRSQLNACLTGQEWLKIDDEHIECNWTPQGAVEDIPGTFNWLVSCVSQSLLQRWLEVFARQGVKLKAMYPLTGCAAGLLPESSLSEVLLETHPGLVKAIRLQSGQMTARQAYLHFNKSALELCLESYHAMHVAPNEALWLASWDENGEDLANELRRMLEVEVNLLHDPALDDSLTPGMLGVARHALGGCEPGRCIEVRVGGPLPPLAQRLEVRAAALAGVLLLGLAGTEASLQLRQSEAQSHNDEIEARWKSISAAKKRIDAQIQAIKQRKQALLEQQLEQHRLQAMLDFYDRDIPERAALVKGVLGVLQNSVSDEIVMVGLHERDSRTPAMPLPPNSLAAKDGRVEVESFTLESWAVSEAAAQTFVQRMQQAAAPWDLEVRDSRVFSGKGPLKLDGFSVTMRLVKLRSADKSGQPDKV</sequence>
<reference evidence="1 2" key="1">
    <citation type="journal article" date="2024" name="Microbiology">
        <title>Methylomarinum rosea sp. nov., a novel halophilic methanotrophic bacterium from the hypersaline Lake Elton.</title>
        <authorList>
            <person name="Suleimanov R.Z."/>
            <person name="Oshkin I.Y."/>
            <person name="Danilova O.V."/>
            <person name="Suzina N.E."/>
            <person name="Dedysh S.N."/>
        </authorList>
    </citation>
    <scope>NUCLEOTIDE SEQUENCE [LARGE SCALE GENOMIC DNA]</scope>
    <source>
        <strain evidence="1 2">Ch1-1</strain>
    </source>
</reference>
<evidence type="ECO:0000313" key="1">
    <source>
        <dbReference type="EMBL" id="XBS22144.1"/>
    </source>
</evidence>
<dbReference type="RefSeq" id="WP_349432621.1">
    <property type="nucleotide sequence ID" value="NZ_CP157743.1"/>
</dbReference>
<dbReference type="Proteomes" id="UP001225378">
    <property type="component" value="Chromosome"/>
</dbReference>
<dbReference type="KEGG" id="mech:Q9L42_008475"/>
<keyword evidence="2" id="KW-1185">Reference proteome</keyword>
<protein>
    <submittedName>
        <fullName evidence="1">Uncharacterized protein</fullName>
    </submittedName>
</protein>
<gene>
    <name evidence="1" type="ORF">Q9L42_008475</name>
</gene>
<dbReference type="AlphaFoldDB" id="A0AAU7NYR6"/>
<organism evidence="1 2">
    <name type="scientific">Methylomarinum roseum</name>
    <dbReference type="NCBI Taxonomy" id="3067653"/>
    <lineage>
        <taxon>Bacteria</taxon>
        <taxon>Pseudomonadati</taxon>
        <taxon>Pseudomonadota</taxon>
        <taxon>Gammaproteobacteria</taxon>
        <taxon>Methylococcales</taxon>
        <taxon>Methylococcaceae</taxon>
        <taxon>Methylomarinum</taxon>
    </lineage>
</organism>
<evidence type="ECO:0000313" key="2">
    <source>
        <dbReference type="Proteomes" id="UP001225378"/>
    </source>
</evidence>
<accession>A0AAU7NYR6</accession>
<dbReference type="EMBL" id="CP157743">
    <property type="protein sequence ID" value="XBS22144.1"/>
    <property type="molecule type" value="Genomic_DNA"/>
</dbReference>
<name>A0AAU7NYR6_9GAMM</name>